<dbReference type="EMBL" id="CM020618">
    <property type="protein sequence ID" value="KAK1861370.1"/>
    <property type="molecule type" value="Genomic_DNA"/>
</dbReference>
<organism evidence="1 2">
    <name type="scientific">Pyropia yezoensis</name>
    <name type="common">Susabi-nori</name>
    <name type="synonym">Porphyra yezoensis</name>
    <dbReference type="NCBI Taxonomy" id="2788"/>
    <lineage>
        <taxon>Eukaryota</taxon>
        <taxon>Rhodophyta</taxon>
        <taxon>Bangiophyceae</taxon>
        <taxon>Bangiales</taxon>
        <taxon>Bangiaceae</taxon>
        <taxon>Pyropia</taxon>
    </lineage>
</organism>
<reference evidence="1" key="1">
    <citation type="submission" date="2019-11" db="EMBL/GenBank/DDBJ databases">
        <title>Nori genome reveals adaptations in red seaweeds to the harsh intertidal environment.</title>
        <authorList>
            <person name="Wang D."/>
            <person name="Mao Y."/>
        </authorList>
    </citation>
    <scope>NUCLEOTIDE SEQUENCE</scope>
    <source>
        <tissue evidence="1">Gametophyte</tissue>
    </source>
</reference>
<evidence type="ECO:0000313" key="2">
    <source>
        <dbReference type="Proteomes" id="UP000798662"/>
    </source>
</evidence>
<dbReference type="Proteomes" id="UP000798662">
    <property type="component" value="Chromosome 1"/>
</dbReference>
<comment type="caution">
    <text evidence="1">The sequence shown here is derived from an EMBL/GenBank/DDBJ whole genome shotgun (WGS) entry which is preliminary data.</text>
</comment>
<name>A0ACC3BU10_PYRYE</name>
<sequence length="535" mass="55155">MAPALKANDVLTIFFIRSPADVPLALSAPPDRLRSVGVAAAGPRFTHQIFPNEAIVGYAPGLAIRLLYTAGSMVSYLTVTGAADAVEEAADADGVPDGTPRRGGTDADEAIAPVARPRGVGGGGGGARGAKRIDASRPPNDGGGGDGEKTDILGLLAPHVAPSAVTSVEALTAAAAAPWSPPLPPSCVVAEYTLPPRPAASGATAVADSDGSGSDDTSGGGAASADHGGVYRVYKCRLNDHPDAVAYHKRIQAHAMLHIDGANYIDDADPRWEVFFTWWFPDGTATDGNDGGGGGRPGVELVAYATIYPFAVYEKAPPVAPTRGRVGRTSGVRGRRGGGGDADGGGGGGVGRFRDRLRISQVLVVPPHQRAGHGGHLLAAIYADAAARDATEVTVEDPSAGFRRLRDGTDLRRGVAAGLLPPPEGLSYDAVPEVVERLQRSLRVTARQARRVVEIHLLRGVAGGGGVGAEGAGVAEGEAGVGGAGRAWRLFVKRRLWVDWEEVLGPAAEGPARKAKLAEIYADVLDEYREVLGRR</sequence>
<gene>
    <name evidence="1" type="ORF">I4F81_003954</name>
</gene>
<accession>A0ACC3BU10</accession>
<protein>
    <submittedName>
        <fullName evidence="1">Uncharacterized protein</fullName>
    </submittedName>
</protein>
<evidence type="ECO:0000313" key="1">
    <source>
        <dbReference type="EMBL" id="KAK1861370.1"/>
    </source>
</evidence>
<proteinExistence type="predicted"/>
<keyword evidence="2" id="KW-1185">Reference proteome</keyword>